<reference evidence="2 3" key="1">
    <citation type="journal article" date="2022" name="Nat. Plants">
        <title>Genomes of leafy and leafless Platanthera orchids illuminate the evolution of mycoheterotrophy.</title>
        <authorList>
            <person name="Li M.H."/>
            <person name="Liu K.W."/>
            <person name="Li Z."/>
            <person name="Lu H.C."/>
            <person name="Ye Q.L."/>
            <person name="Zhang D."/>
            <person name="Wang J.Y."/>
            <person name="Li Y.F."/>
            <person name="Zhong Z.M."/>
            <person name="Liu X."/>
            <person name="Yu X."/>
            <person name="Liu D.K."/>
            <person name="Tu X.D."/>
            <person name="Liu B."/>
            <person name="Hao Y."/>
            <person name="Liao X.Y."/>
            <person name="Jiang Y.T."/>
            <person name="Sun W.H."/>
            <person name="Chen J."/>
            <person name="Chen Y.Q."/>
            <person name="Ai Y."/>
            <person name="Zhai J.W."/>
            <person name="Wu S.S."/>
            <person name="Zhou Z."/>
            <person name="Hsiao Y.Y."/>
            <person name="Wu W.L."/>
            <person name="Chen Y.Y."/>
            <person name="Lin Y.F."/>
            <person name="Hsu J.L."/>
            <person name="Li C.Y."/>
            <person name="Wang Z.W."/>
            <person name="Zhao X."/>
            <person name="Zhong W.Y."/>
            <person name="Ma X.K."/>
            <person name="Ma L."/>
            <person name="Huang J."/>
            <person name="Chen G.Z."/>
            <person name="Huang M.Z."/>
            <person name="Huang L."/>
            <person name="Peng D.H."/>
            <person name="Luo Y.B."/>
            <person name="Zou S.Q."/>
            <person name="Chen S.P."/>
            <person name="Lan S."/>
            <person name="Tsai W.C."/>
            <person name="Van de Peer Y."/>
            <person name="Liu Z.J."/>
        </authorList>
    </citation>
    <scope>NUCLEOTIDE SEQUENCE [LARGE SCALE GENOMIC DNA]</scope>
    <source>
        <strain evidence="2">Lor287</strain>
    </source>
</reference>
<comment type="caution">
    <text evidence="2">The sequence shown here is derived from an EMBL/GenBank/DDBJ whole genome shotgun (WGS) entry which is preliminary data.</text>
</comment>
<evidence type="ECO:0000256" key="1">
    <source>
        <dbReference type="SAM" id="MobiDB-lite"/>
    </source>
</evidence>
<dbReference type="AlphaFoldDB" id="A0AAP0BMM0"/>
<feature type="region of interest" description="Disordered" evidence="1">
    <location>
        <begin position="107"/>
        <end position="190"/>
    </location>
</feature>
<dbReference type="Proteomes" id="UP001418222">
    <property type="component" value="Unassembled WGS sequence"/>
</dbReference>
<dbReference type="EMBL" id="JBBWWQ010000007">
    <property type="protein sequence ID" value="KAK8942564.1"/>
    <property type="molecule type" value="Genomic_DNA"/>
</dbReference>
<accession>A0AAP0BMM0</accession>
<evidence type="ECO:0000313" key="2">
    <source>
        <dbReference type="EMBL" id="KAK8942564.1"/>
    </source>
</evidence>
<feature type="compositionally biased region" description="Polar residues" evidence="1">
    <location>
        <begin position="164"/>
        <end position="185"/>
    </location>
</feature>
<sequence length="250" mass="26996">MTHARLFLQEAVIGDPFGRSESADAPRWSSRVMVALLQPAGLPRWIPSRTSIAPCCCPLALLPNAAASTFSSQPHPTRLMLLRHPPVVLPTLTNCLQSRRLFPALTPNPSAHLQQTAGSPCSISLPQPTSSNPPTPPTPSPYLQPTSNNPPAPPAPSPSRPPHVQTSTARSTTHQSRQPSPTQISLPHPSRLVSPYHRRAKDNTVVVFPSLVHAATCMSKFSYTTFTFQLADTRMQADPPLIQTATHAST</sequence>
<organism evidence="2 3">
    <name type="scientific">Platanthera zijinensis</name>
    <dbReference type="NCBI Taxonomy" id="2320716"/>
    <lineage>
        <taxon>Eukaryota</taxon>
        <taxon>Viridiplantae</taxon>
        <taxon>Streptophyta</taxon>
        <taxon>Embryophyta</taxon>
        <taxon>Tracheophyta</taxon>
        <taxon>Spermatophyta</taxon>
        <taxon>Magnoliopsida</taxon>
        <taxon>Liliopsida</taxon>
        <taxon>Asparagales</taxon>
        <taxon>Orchidaceae</taxon>
        <taxon>Orchidoideae</taxon>
        <taxon>Orchideae</taxon>
        <taxon>Orchidinae</taxon>
        <taxon>Platanthera</taxon>
    </lineage>
</organism>
<keyword evidence="3" id="KW-1185">Reference proteome</keyword>
<proteinExistence type="predicted"/>
<evidence type="ECO:0000313" key="3">
    <source>
        <dbReference type="Proteomes" id="UP001418222"/>
    </source>
</evidence>
<name>A0AAP0BMM0_9ASPA</name>
<feature type="compositionally biased region" description="Pro residues" evidence="1">
    <location>
        <begin position="131"/>
        <end position="161"/>
    </location>
</feature>
<protein>
    <submittedName>
        <fullName evidence="2">Uncharacterized protein</fullName>
    </submittedName>
</protein>
<feature type="compositionally biased region" description="Polar residues" evidence="1">
    <location>
        <begin position="107"/>
        <end position="122"/>
    </location>
</feature>
<gene>
    <name evidence="2" type="ORF">KSP39_PZI009381</name>
</gene>